<dbReference type="InterPro" id="IPR051327">
    <property type="entry name" value="MATE_MepA_subfamily"/>
</dbReference>
<feature type="transmembrane region" description="Helical" evidence="8">
    <location>
        <begin position="191"/>
        <end position="215"/>
    </location>
</feature>
<protein>
    <submittedName>
        <fullName evidence="9">MATE family efflux transporter</fullName>
    </submittedName>
</protein>
<keyword evidence="6 8" id="KW-0472">Membrane</keyword>
<gene>
    <name evidence="9" type="ORF">ACFOEK_17035</name>
</gene>
<dbReference type="EMBL" id="JBHRSZ010000007">
    <property type="protein sequence ID" value="MFC3152745.1"/>
    <property type="molecule type" value="Genomic_DNA"/>
</dbReference>
<dbReference type="NCBIfam" id="TIGR00797">
    <property type="entry name" value="matE"/>
    <property type="match status" value="1"/>
</dbReference>
<comment type="subcellular location">
    <subcellularLocation>
        <location evidence="1">Cell inner membrane</location>
        <topology evidence="1">Multi-pass membrane protein</topology>
    </subcellularLocation>
</comment>
<keyword evidence="5 8" id="KW-1133">Transmembrane helix</keyword>
<feature type="compositionally biased region" description="Basic and acidic residues" evidence="7">
    <location>
        <begin position="14"/>
        <end position="26"/>
    </location>
</feature>
<dbReference type="Pfam" id="PF01554">
    <property type="entry name" value="MatE"/>
    <property type="match status" value="2"/>
</dbReference>
<feature type="region of interest" description="Disordered" evidence="7">
    <location>
        <begin position="1"/>
        <end position="27"/>
    </location>
</feature>
<evidence type="ECO:0000256" key="6">
    <source>
        <dbReference type="ARBA" id="ARBA00023136"/>
    </source>
</evidence>
<feature type="transmembrane region" description="Helical" evidence="8">
    <location>
        <begin position="221"/>
        <end position="241"/>
    </location>
</feature>
<feature type="transmembrane region" description="Helical" evidence="8">
    <location>
        <begin position="442"/>
        <end position="463"/>
    </location>
</feature>
<evidence type="ECO:0000313" key="10">
    <source>
        <dbReference type="Proteomes" id="UP001595476"/>
    </source>
</evidence>
<proteinExistence type="predicted"/>
<dbReference type="RefSeq" id="WP_386722670.1">
    <property type="nucleotide sequence ID" value="NZ_JBHRSZ010000007.1"/>
</dbReference>
<dbReference type="InterPro" id="IPR048279">
    <property type="entry name" value="MdtK-like"/>
</dbReference>
<dbReference type="PANTHER" id="PTHR43823">
    <property type="entry name" value="SPORULATION PROTEIN YKVU"/>
    <property type="match status" value="1"/>
</dbReference>
<dbReference type="PIRSF" id="PIRSF006603">
    <property type="entry name" value="DinF"/>
    <property type="match status" value="1"/>
</dbReference>
<evidence type="ECO:0000256" key="1">
    <source>
        <dbReference type="ARBA" id="ARBA00004429"/>
    </source>
</evidence>
<reference evidence="10" key="1">
    <citation type="journal article" date="2019" name="Int. J. Syst. Evol. Microbiol.">
        <title>The Global Catalogue of Microorganisms (GCM) 10K type strain sequencing project: providing services to taxonomists for standard genome sequencing and annotation.</title>
        <authorList>
            <consortium name="The Broad Institute Genomics Platform"/>
            <consortium name="The Broad Institute Genome Sequencing Center for Infectious Disease"/>
            <person name="Wu L."/>
            <person name="Ma J."/>
        </authorList>
    </citation>
    <scope>NUCLEOTIDE SEQUENCE [LARGE SCALE GENOMIC DNA]</scope>
    <source>
        <strain evidence="10">KCTC 52438</strain>
    </source>
</reference>
<feature type="transmembrane region" description="Helical" evidence="8">
    <location>
        <begin position="339"/>
        <end position="367"/>
    </location>
</feature>
<keyword evidence="4 8" id="KW-0812">Transmembrane</keyword>
<evidence type="ECO:0000313" key="9">
    <source>
        <dbReference type="EMBL" id="MFC3152745.1"/>
    </source>
</evidence>
<keyword evidence="3" id="KW-1003">Cell membrane</keyword>
<comment type="caution">
    <text evidence="9">The sequence shown here is derived from an EMBL/GenBank/DDBJ whole genome shotgun (WGS) entry which is preliminary data.</text>
</comment>
<evidence type="ECO:0000256" key="3">
    <source>
        <dbReference type="ARBA" id="ARBA00022475"/>
    </source>
</evidence>
<sequence>MSTTPELPSLDASASHDPHQTSHDEVAQATSNPVFTGPILKTFFYYVVPSIIGLIAITTANLVDGAVVGNVIGPDALAAISLLIPYFTLLFGIALMLAIGGSVSAGKYIGEDNQQAASSVFSKSLIVTGLIALSFAILSTFGSHTLFSLLGAPENLFNTMQSYFEVITWILILQLVTMVLYYFVRADGHPVLATTALVIGATTNIILDIVFVAYLEWGIAGAAYATGISQVLQLTALSLYFRSKERTLSFSFIQHNWREILTSAYNGVSEFINEISAGIIIFLLNWLIISRLEVDGVAAFSVVNYLIFLSLMLAYGVADALHLLVSQNYGAQNFSRIRHFLFTAFASVLTIGLLLVTTLLLAGETIIQGFLDADQKHISSLSEQLILLIWPLFLVNGINIILSCYLTAIHKPNPSALIAASRTLILPALLLLSFYWLFPGWLFLTALPIAEWLAFLLALTLCYQYRPQVQANEQS</sequence>
<feature type="transmembrane region" description="Helical" evidence="8">
    <location>
        <begin position="271"/>
        <end position="290"/>
    </location>
</feature>
<feature type="transmembrane region" description="Helical" evidence="8">
    <location>
        <begin position="83"/>
        <end position="105"/>
    </location>
</feature>
<feature type="transmembrane region" description="Helical" evidence="8">
    <location>
        <begin position="387"/>
        <end position="409"/>
    </location>
</feature>
<name>A0ABV7HFT6_9GAMM</name>
<accession>A0ABV7HFT6</accession>
<evidence type="ECO:0000256" key="2">
    <source>
        <dbReference type="ARBA" id="ARBA00022448"/>
    </source>
</evidence>
<evidence type="ECO:0000256" key="5">
    <source>
        <dbReference type="ARBA" id="ARBA00022989"/>
    </source>
</evidence>
<feature type="transmembrane region" description="Helical" evidence="8">
    <location>
        <begin position="125"/>
        <end position="146"/>
    </location>
</feature>
<keyword evidence="2" id="KW-0813">Transport</keyword>
<dbReference type="InterPro" id="IPR002528">
    <property type="entry name" value="MATE_fam"/>
</dbReference>
<organism evidence="9 10">
    <name type="scientific">Litoribrevibacter euphylliae</name>
    <dbReference type="NCBI Taxonomy" id="1834034"/>
    <lineage>
        <taxon>Bacteria</taxon>
        <taxon>Pseudomonadati</taxon>
        <taxon>Pseudomonadota</taxon>
        <taxon>Gammaproteobacteria</taxon>
        <taxon>Oceanospirillales</taxon>
        <taxon>Oceanospirillaceae</taxon>
        <taxon>Litoribrevibacter</taxon>
    </lineage>
</organism>
<feature type="transmembrane region" description="Helical" evidence="8">
    <location>
        <begin position="166"/>
        <end position="184"/>
    </location>
</feature>
<evidence type="ECO:0000256" key="4">
    <source>
        <dbReference type="ARBA" id="ARBA00022692"/>
    </source>
</evidence>
<evidence type="ECO:0000256" key="8">
    <source>
        <dbReference type="SAM" id="Phobius"/>
    </source>
</evidence>
<dbReference type="PANTHER" id="PTHR43823:SF3">
    <property type="entry name" value="MULTIDRUG EXPORT PROTEIN MEPA"/>
    <property type="match status" value="1"/>
</dbReference>
<feature type="transmembrane region" description="Helical" evidence="8">
    <location>
        <begin position="296"/>
        <end position="318"/>
    </location>
</feature>
<evidence type="ECO:0000256" key="7">
    <source>
        <dbReference type="SAM" id="MobiDB-lite"/>
    </source>
</evidence>
<feature type="transmembrane region" description="Helical" evidence="8">
    <location>
        <begin position="43"/>
        <end position="63"/>
    </location>
</feature>
<feature type="transmembrane region" description="Helical" evidence="8">
    <location>
        <begin position="416"/>
        <end position="436"/>
    </location>
</feature>
<dbReference type="Proteomes" id="UP001595476">
    <property type="component" value="Unassembled WGS sequence"/>
</dbReference>
<keyword evidence="10" id="KW-1185">Reference proteome</keyword>